<dbReference type="NCBIfam" id="TIGR00220">
    <property type="entry name" value="mscL"/>
    <property type="match status" value="1"/>
</dbReference>
<feature type="transmembrane region" description="Helical" evidence="9">
    <location>
        <begin position="64"/>
        <end position="91"/>
    </location>
</feature>
<comment type="caution">
    <text evidence="10">The sequence shown here is derived from an EMBL/GenBank/DDBJ whole genome shotgun (WGS) entry which is preliminary data.</text>
</comment>
<dbReference type="AlphaFoldDB" id="A0A8J8B993"/>
<evidence type="ECO:0000256" key="2">
    <source>
        <dbReference type="ARBA" id="ARBA00022448"/>
    </source>
</evidence>
<dbReference type="Gene3D" id="1.10.1200.120">
    <property type="entry name" value="Large-conductance mechanosensitive channel, MscL, domain 1"/>
    <property type="match status" value="1"/>
</dbReference>
<evidence type="ECO:0000256" key="3">
    <source>
        <dbReference type="ARBA" id="ARBA00022475"/>
    </source>
</evidence>
<dbReference type="InterPro" id="IPR001185">
    <property type="entry name" value="MS_channel"/>
</dbReference>
<comment type="function">
    <text evidence="9">Channel that opens in response to stretch forces in the membrane lipid bilayer. May participate in the regulation of osmotic pressure changes within the cell.</text>
</comment>
<evidence type="ECO:0000313" key="11">
    <source>
        <dbReference type="Proteomes" id="UP000677913"/>
    </source>
</evidence>
<evidence type="ECO:0000256" key="1">
    <source>
        <dbReference type="ARBA" id="ARBA00004141"/>
    </source>
</evidence>
<dbReference type="Pfam" id="PF01741">
    <property type="entry name" value="MscL"/>
    <property type="match status" value="1"/>
</dbReference>
<gene>
    <name evidence="9 10" type="primary">mscL</name>
    <name evidence="10" type="ORF">KGA66_00965</name>
</gene>
<dbReference type="PRINTS" id="PR01264">
    <property type="entry name" value="MECHCHANNEL"/>
</dbReference>
<dbReference type="GO" id="GO:0008381">
    <property type="term" value="F:mechanosensitive monoatomic ion channel activity"/>
    <property type="evidence" value="ECO:0007669"/>
    <property type="project" value="UniProtKB-UniRule"/>
</dbReference>
<proteinExistence type="inferred from homology"/>
<dbReference type="PANTHER" id="PTHR30266:SF2">
    <property type="entry name" value="LARGE-CONDUCTANCE MECHANOSENSITIVE CHANNEL"/>
    <property type="match status" value="1"/>
</dbReference>
<dbReference type="EMBL" id="JAGSXH010000002">
    <property type="protein sequence ID" value="MBS2961597.1"/>
    <property type="molecule type" value="Genomic_DNA"/>
</dbReference>
<evidence type="ECO:0000256" key="5">
    <source>
        <dbReference type="ARBA" id="ARBA00022989"/>
    </source>
</evidence>
<evidence type="ECO:0000313" key="10">
    <source>
        <dbReference type="EMBL" id="MBS2961597.1"/>
    </source>
</evidence>
<dbReference type="InterPro" id="IPR036019">
    <property type="entry name" value="MscL_channel"/>
</dbReference>
<dbReference type="SUPFAM" id="SSF81330">
    <property type="entry name" value="Gated mechanosensitive channel"/>
    <property type="match status" value="1"/>
</dbReference>
<evidence type="ECO:0000256" key="7">
    <source>
        <dbReference type="ARBA" id="ARBA00023136"/>
    </source>
</evidence>
<accession>A0A8J8B993</accession>
<keyword evidence="4 9" id="KW-0812">Transmembrane</keyword>
<evidence type="ECO:0000256" key="8">
    <source>
        <dbReference type="ARBA" id="ARBA00023303"/>
    </source>
</evidence>
<dbReference type="InterPro" id="IPR037673">
    <property type="entry name" value="MSC/AndL"/>
</dbReference>
<evidence type="ECO:0000256" key="9">
    <source>
        <dbReference type="HAMAP-Rule" id="MF_00115"/>
    </source>
</evidence>
<dbReference type="PANTHER" id="PTHR30266">
    <property type="entry name" value="MECHANOSENSITIVE CHANNEL MSCL"/>
    <property type="match status" value="1"/>
</dbReference>
<reference evidence="10" key="1">
    <citation type="submission" date="2021-04" db="EMBL/GenBank/DDBJ databases">
        <title>Genome based classification of Actinospica acidithermotolerans sp. nov., an actinobacterium isolated from an Indonesian hot spring.</title>
        <authorList>
            <person name="Kusuma A.B."/>
            <person name="Putra K.E."/>
            <person name="Nafisah S."/>
            <person name="Loh J."/>
            <person name="Nouioui I."/>
            <person name="Goodfellow M."/>
        </authorList>
    </citation>
    <scope>NUCLEOTIDE SEQUENCE</scope>
    <source>
        <strain evidence="10">DSM 45618</strain>
    </source>
</reference>
<keyword evidence="5 9" id="KW-1133">Transmembrane helix</keyword>
<feature type="transmembrane region" description="Helical" evidence="9">
    <location>
        <begin position="21"/>
        <end position="44"/>
    </location>
</feature>
<evidence type="ECO:0000256" key="6">
    <source>
        <dbReference type="ARBA" id="ARBA00023065"/>
    </source>
</evidence>
<organism evidence="10 11">
    <name type="scientific">Actinocrinis puniceicyclus</name>
    <dbReference type="NCBI Taxonomy" id="977794"/>
    <lineage>
        <taxon>Bacteria</taxon>
        <taxon>Bacillati</taxon>
        <taxon>Actinomycetota</taxon>
        <taxon>Actinomycetes</taxon>
        <taxon>Catenulisporales</taxon>
        <taxon>Actinospicaceae</taxon>
        <taxon>Actinocrinis</taxon>
    </lineage>
</organism>
<keyword evidence="7 9" id="KW-0472">Membrane</keyword>
<dbReference type="HAMAP" id="MF_00115">
    <property type="entry name" value="MscL"/>
    <property type="match status" value="1"/>
</dbReference>
<dbReference type="RefSeq" id="WP_211463424.1">
    <property type="nucleotide sequence ID" value="NZ_JAGSXH010000002.1"/>
</dbReference>
<keyword evidence="2 9" id="KW-0813">Transport</keyword>
<comment type="similarity">
    <text evidence="9">Belongs to the MscL family.</text>
</comment>
<keyword evidence="3 9" id="KW-1003">Cell membrane</keyword>
<keyword evidence="8 9" id="KW-0407">Ion channel</keyword>
<comment type="subunit">
    <text evidence="9">Homopentamer.</text>
</comment>
<dbReference type="Proteomes" id="UP000677913">
    <property type="component" value="Unassembled WGS sequence"/>
</dbReference>
<comment type="subcellular location">
    <subcellularLocation>
        <location evidence="9">Cell membrane</location>
        <topology evidence="9">Multi-pass membrane protein</topology>
    </subcellularLocation>
    <subcellularLocation>
        <location evidence="1">Membrane</location>
        <topology evidence="1">Multi-pass membrane protein</topology>
    </subcellularLocation>
</comment>
<evidence type="ECO:0000256" key="4">
    <source>
        <dbReference type="ARBA" id="ARBA00022692"/>
    </source>
</evidence>
<protein>
    <recommendedName>
        <fullName evidence="9">Large-conductance mechanosensitive channel</fullName>
    </recommendedName>
</protein>
<name>A0A8J8B993_9ACTN</name>
<dbReference type="GO" id="GO:0005886">
    <property type="term" value="C:plasma membrane"/>
    <property type="evidence" value="ECO:0007669"/>
    <property type="project" value="UniProtKB-SubCell"/>
</dbReference>
<keyword evidence="6 9" id="KW-0406">Ion transport</keyword>
<keyword evidence="11" id="KW-1185">Reference proteome</keyword>
<sequence>MIKGFKDFIMRGNVVELAVAVVMGAAFGAIVNALVSDIIMPLITAIFGKPNYGDLVFTVHKSRILYGSFITAVIQFLLIATGVYFFIVMPLNHLEKRRKRRQGVADVPPPAESELELLAQIRDALRDGHGPVSGVGADLGRD</sequence>